<feature type="signal peptide" evidence="7">
    <location>
        <begin position="1"/>
        <end position="23"/>
    </location>
</feature>
<dbReference type="InterPro" id="IPR023827">
    <property type="entry name" value="Peptidase_S8_Asp-AS"/>
</dbReference>
<dbReference type="EMBL" id="BAABAA010000020">
    <property type="protein sequence ID" value="GAA3596441.1"/>
    <property type="molecule type" value="Genomic_DNA"/>
</dbReference>
<sequence>MRSTKPMAALLSAALLTAGVGAAAGATAGTAQRTAAGPLSDPPGGWEVGTQAGGVHRQLTLVTGDRVDVEVRAGVPERVRFLPGAGSGSVSSAGGHLFAVPAGAREAIASGRLDRRLFDVTTLLAELGDDSKSASIPVIVEYSGDQAKARRAGTLLPSLGARAEKVRRGSARDFWKSVDGTSAVRRVSLDRKVTAALDWSVPQIGVPAAWKRGLTGKGVKVAVLDTGIDATHSDLRGKVLKAKNFSAADNVTDHYGHGTHVAGTIAGSGAASKGKYRGVAPDATLLNGKVLDDGGDGSESTIIAGMEWAVAQGADIVNMSLGTQDESNGTDPVSRTLDALSKKSGALFVVSAGNCEGKNQIAAPGAAARALTVANLMRNGELEETSCHGPRADRATKPDISAPGTDIVAPLAAGADIGSPVDQYYTSLTGTSMASPHVAGTAALLAQQHKDWNATRLKARLISTADPLPKGPVDNEGAGRVDADQATDNSVTVETGELEFGTTLWPHPTPKPVSRVLTYQNSTKTAVTLKLTTPLDAGDTAKPPRLSATQVVVPAGGKASVTVTTDSGEGKVGRHTGRVIATPATGDPLVTTYGWFLEPEMYDVTVHGYYSNGKPADGELLFVTRPDGGLVDTFDGLGGPEMFNGIARMRIAPGTYSVSSTFFQPATDSAPDTFTVVALPQVKVAKTTQLTLDARKAVDAGVSLDSRIQPPAGRTTLAYYRLDRFGKLSGFEEVSSSGGPVRTLAVPTGPVSVGKLEFSAGTRLETPAYKLFLGRASLPVGELPGGPRVAGSKQLVVVKELAHAAGKLALIAADPEDADLDALALEAQQAKAAGVLFYNPSEPGLSTNPTALTTTGVKIPVLRTSRAVADLLAKKPGQVVRLDGTISSPIVYDLLKAWPDRIPADPRYAAKVDELARIRETYGAQTKATRLAETRVGYTPLGEAHGLDTRPLGVGPVNRIAYVTAGEWEQRIESAEGDNSAFWRSGVHRYRAGESRSIRWGSPVINSGLPAKTSKWPSDAGIKRTGGNLVIGLAGFTQGSDHYEEPGGIPDGTYAVALQRDGKTLVKADELVINGPVPEAPGSYRLTLDARRTWTKYSPRVQSIWDFRSRGGAAEAMPLVLADLNLPQANAFGQVRVGTAVKMTLNLRQQTGAPTAAFTRVRVWQSYDGKTWTPVLVTKTPTGSYVAASNHPVAHAGGTVDLRLDATDAAGGRLQQTITKAYGLTR</sequence>
<evidence type="ECO:0000256" key="3">
    <source>
        <dbReference type="ARBA" id="ARBA00022801"/>
    </source>
</evidence>
<dbReference type="PRINTS" id="PR00723">
    <property type="entry name" value="SUBTILISIN"/>
</dbReference>
<evidence type="ECO:0000256" key="1">
    <source>
        <dbReference type="ARBA" id="ARBA00011073"/>
    </source>
</evidence>
<dbReference type="PROSITE" id="PS00138">
    <property type="entry name" value="SUBTILASE_SER"/>
    <property type="match status" value="1"/>
</dbReference>
<evidence type="ECO:0000313" key="9">
    <source>
        <dbReference type="EMBL" id="GAA3596441.1"/>
    </source>
</evidence>
<keyword evidence="2 5" id="KW-0645">Protease</keyword>
<feature type="active site" description="Charge relay system" evidence="5">
    <location>
        <position position="257"/>
    </location>
</feature>
<evidence type="ECO:0000313" key="10">
    <source>
        <dbReference type="Proteomes" id="UP001501222"/>
    </source>
</evidence>
<dbReference type="Gene3D" id="3.40.50.200">
    <property type="entry name" value="Peptidase S8/S53 domain"/>
    <property type="match status" value="1"/>
</dbReference>
<evidence type="ECO:0000256" key="2">
    <source>
        <dbReference type="ARBA" id="ARBA00022670"/>
    </source>
</evidence>
<dbReference type="Proteomes" id="UP001501222">
    <property type="component" value="Unassembled WGS sequence"/>
</dbReference>
<accession>A0ABP6Z3D3</accession>
<feature type="domain" description="Peptidase S8/S53" evidence="8">
    <location>
        <begin position="216"/>
        <end position="476"/>
    </location>
</feature>
<keyword evidence="7" id="KW-0732">Signal</keyword>
<comment type="caution">
    <text evidence="9">The sequence shown here is derived from an EMBL/GenBank/DDBJ whole genome shotgun (WGS) entry which is preliminary data.</text>
</comment>
<dbReference type="PROSITE" id="PS00137">
    <property type="entry name" value="SUBTILASE_HIS"/>
    <property type="match status" value="1"/>
</dbReference>
<dbReference type="InterPro" id="IPR015500">
    <property type="entry name" value="Peptidase_S8_subtilisin-rel"/>
</dbReference>
<dbReference type="PROSITE" id="PS00136">
    <property type="entry name" value="SUBTILASE_ASP"/>
    <property type="match status" value="1"/>
</dbReference>
<dbReference type="PANTHER" id="PTHR43806:SF11">
    <property type="entry name" value="CEREVISIN-RELATED"/>
    <property type="match status" value="1"/>
</dbReference>
<feature type="active site" description="Charge relay system" evidence="5">
    <location>
        <position position="225"/>
    </location>
</feature>
<name>A0ABP6Z3D3_9ACTN</name>
<dbReference type="Pfam" id="PF00082">
    <property type="entry name" value="Peptidase_S8"/>
    <property type="match status" value="1"/>
</dbReference>
<evidence type="ECO:0000256" key="6">
    <source>
        <dbReference type="RuleBase" id="RU003355"/>
    </source>
</evidence>
<keyword evidence="10" id="KW-1185">Reference proteome</keyword>
<reference evidence="10" key="1">
    <citation type="journal article" date="2019" name="Int. J. Syst. Evol. Microbiol.">
        <title>The Global Catalogue of Microorganisms (GCM) 10K type strain sequencing project: providing services to taxonomists for standard genome sequencing and annotation.</title>
        <authorList>
            <consortium name="The Broad Institute Genomics Platform"/>
            <consortium name="The Broad Institute Genome Sequencing Center for Infectious Disease"/>
            <person name="Wu L."/>
            <person name="Ma J."/>
        </authorList>
    </citation>
    <scope>NUCLEOTIDE SEQUENCE [LARGE SCALE GENOMIC DNA]</scope>
    <source>
        <strain evidence="10">JCM 16928</strain>
    </source>
</reference>
<dbReference type="PROSITE" id="PS51892">
    <property type="entry name" value="SUBTILASE"/>
    <property type="match status" value="1"/>
</dbReference>
<keyword evidence="3 5" id="KW-0378">Hydrolase</keyword>
<comment type="similarity">
    <text evidence="1 5 6">Belongs to the peptidase S8 family.</text>
</comment>
<dbReference type="InterPro" id="IPR022398">
    <property type="entry name" value="Peptidase_S8_His-AS"/>
</dbReference>
<protein>
    <submittedName>
        <fullName evidence="9">S8 family serine peptidase</fullName>
    </submittedName>
</protein>
<evidence type="ECO:0000256" key="7">
    <source>
        <dbReference type="SAM" id="SignalP"/>
    </source>
</evidence>
<dbReference type="InterPro" id="IPR000209">
    <property type="entry name" value="Peptidase_S8/S53_dom"/>
</dbReference>
<dbReference type="SUPFAM" id="SSF52743">
    <property type="entry name" value="Subtilisin-like"/>
    <property type="match status" value="1"/>
</dbReference>
<keyword evidence="4 5" id="KW-0720">Serine protease</keyword>
<proteinExistence type="inferred from homology"/>
<evidence type="ECO:0000256" key="5">
    <source>
        <dbReference type="PROSITE-ProRule" id="PRU01240"/>
    </source>
</evidence>
<evidence type="ECO:0000256" key="4">
    <source>
        <dbReference type="ARBA" id="ARBA00022825"/>
    </source>
</evidence>
<feature type="chain" id="PRO_5047004850" evidence="7">
    <location>
        <begin position="24"/>
        <end position="1226"/>
    </location>
</feature>
<dbReference type="InterPro" id="IPR050131">
    <property type="entry name" value="Peptidase_S8_subtilisin-like"/>
</dbReference>
<dbReference type="RefSeq" id="WP_344849559.1">
    <property type="nucleotide sequence ID" value="NZ_BAABAA010000020.1"/>
</dbReference>
<organism evidence="9 10">
    <name type="scientific">Kribbella ginsengisoli</name>
    <dbReference type="NCBI Taxonomy" id="363865"/>
    <lineage>
        <taxon>Bacteria</taxon>
        <taxon>Bacillati</taxon>
        <taxon>Actinomycetota</taxon>
        <taxon>Actinomycetes</taxon>
        <taxon>Propionibacteriales</taxon>
        <taxon>Kribbellaceae</taxon>
        <taxon>Kribbella</taxon>
    </lineage>
</organism>
<dbReference type="InterPro" id="IPR023828">
    <property type="entry name" value="Peptidase_S8_Ser-AS"/>
</dbReference>
<gene>
    <name evidence="9" type="ORF">GCM10022235_79730</name>
</gene>
<evidence type="ECO:0000259" key="8">
    <source>
        <dbReference type="Pfam" id="PF00082"/>
    </source>
</evidence>
<dbReference type="InterPro" id="IPR036852">
    <property type="entry name" value="Peptidase_S8/S53_dom_sf"/>
</dbReference>
<feature type="active site" description="Charge relay system" evidence="5">
    <location>
        <position position="432"/>
    </location>
</feature>
<dbReference type="PANTHER" id="PTHR43806">
    <property type="entry name" value="PEPTIDASE S8"/>
    <property type="match status" value="1"/>
</dbReference>